<dbReference type="InterPro" id="IPR028087">
    <property type="entry name" value="Tad_N"/>
</dbReference>
<dbReference type="RefSeq" id="WP_184562524.1">
    <property type="nucleotide sequence ID" value="NZ_JACIEI010000001.1"/>
</dbReference>
<dbReference type="InterPro" id="IPR036465">
    <property type="entry name" value="vWFA_dom_sf"/>
</dbReference>
<evidence type="ECO:0000313" key="4">
    <source>
        <dbReference type="Proteomes" id="UP000530268"/>
    </source>
</evidence>
<keyword evidence="1" id="KW-0472">Membrane</keyword>
<feature type="transmembrane region" description="Helical" evidence="1">
    <location>
        <begin position="32"/>
        <end position="52"/>
    </location>
</feature>
<dbReference type="EMBL" id="JACIEI010000001">
    <property type="protein sequence ID" value="MBB3992961.1"/>
    <property type="molecule type" value="Genomic_DNA"/>
</dbReference>
<evidence type="ECO:0000313" key="3">
    <source>
        <dbReference type="EMBL" id="MBB3992961.1"/>
    </source>
</evidence>
<name>A0A7W6E1F8_9RHOB</name>
<keyword evidence="4" id="KW-1185">Reference proteome</keyword>
<gene>
    <name evidence="3" type="ORF">GGR95_000580</name>
</gene>
<sequence>MSKLFSTTAVPALAGRIKYPNLRRFAQEEDGAVTIFAIAMIMIMALIAGISFDLQRNEMRRVQIQNTADRAVLAAADLGQTQDPKDVVKDYFAKAGIPEAINKITVATNNVEEDGFLNFRSVTVDSIGSMPTNFMPLLGIDELPLRSIATAEESVTSVEVSMVLDISGSMRSNNKIGNLRTAAKDFVDLVVNTATQDRVSISLIPYATTVTAGRDVFDAMAINRNNPYGTCVDFLDSEYDTTAIDPDEAHEQTQFFYWGVSSSNSKTYPNCNDDPRTEILAFSQNATELKDKIDNLPANGNTAIYLGMKWAAGLLDPAFQPANERLASSGAIDTVFSSRPAPMDDVDTLKTVILMTDGVNTATKQIPPEMYANISQAEHWKNNNLDWWLRQNVSYNEAYGTPYQKYWTSKGNTLLNSICTAAKDNGIIIWSIGFEVSDYSASIMQNCASSPSHFFRVDGLEIADAFKSIARQINQLRLTQ</sequence>
<dbReference type="AlphaFoldDB" id="A0A7W6E1F8"/>
<accession>A0A7W6E1F8</accession>
<evidence type="ECO:0000259" key="2">
    <source>
        <dbReference type="Pfam" id="PF13400"/>
    </source>
</evidence>
<comment type="caution">
    <text evidence="3">The sequence shown here is derived from an EMBL/GenBank/DDBJ whole genome shotgun (WGS) entry which is preliminary data.</text>
</comment>
<keyword evidence="1" id="KW-0812">Transmembrane</keyword>
<evidence type="ECO:0000256" key="1">
    <source>
        <dbReference type="SAM" id="Phobius"/>
    </source>
</evidence>
<reference evidence="3 4" key="1">
    <citation type="submission" date="2020-08" db="EMBL/GenBank/DDBJ databases">
        <title>Genomic Encyclopedia of Type Strains, Phase IV (KMG-IV): sequencing the most valuable type-strain genomes for metagenomic binning, comparative biology and taxonomic classification.</title>
        <authorList>
            <person name="Goeker M."/>
        </authorList>
    </citation>
    <scope>NUCLEOTIDE SEQUENCE [LARGE SCALE GENOMIC DNA]</scope>
    <source>
        <strain evidence="3 4">DSM 102234</strain>
    </source>
</reference>
<protein>
    <submittedName>
        <fullName evidence="3">Flp pilus assembly protein TadG</fullName>
    </submittedName>
</protein>
<dbReference type="Proteomes" id="UP000530268">
    <property type="component" value="Unassembled WGS sequence"/>
</dbReference>
<dbReference type="SUPFAM" id="SSF53300">
    <property type="entry name" value="vWA-like"/>
    <property type="match status" value="1"/>
</dbReference>
<organism evidence="3 4">
    <name type="scientific">Sulfitobacter undariae</name>
    <dbReference type="NCBI Taxonomy" id="1563671"/>
    <lineage>
        <taxon>Bacteria</taxon>
        <taxon>Pseudomonadati</taxon>
        <taxon>Pseudomonadota</taxon>
        <taxon>Alphaproteobacteria</taxon>
        <taxon>Rhodobacterales</taxon>
        <taxon>Roseobacteraceae</taxon>
        <taxon>Sulfitobacter</taxon>
    </lineage>
</organism>
<dbReference type="Pfam" id="PF13400">
    <property type="entry name" value="Tad"/>
    <property type="match status" value="1"/>
</dbReference>
<keyword evidence="1" id="KW-1133">Transmembrane helix</keyword>
<proteinExistence type="predicted"/>
<dbReference type="Gene3D" id="3.40.50.410">
    <property type="entry name" value="von Willebrand factor, type A domain"/>
    <property type="match status" value="1"/>
</dbReference>
<feature type="domain" description="Putative Flp pilus-assembly TadG-like N-terminal" evidence="2">
    <location>
        <begin position="31"/>
        <end position="76"/>
    </location>
</feature>